<protein>
    <submittedName>
        <fullName evidence="1">Uncharacterized protein</fullName>
    </submittedName>
</protein>
<accession>A0ACC1SLB4</accession>
<gene>
    <name evidence="1" type="ORF">NM688_g6003</name>
</gene>
<evidence type="ECO:0000313" key="1">
    <source>
        <dbReference type="EMBL" id="KAJ3542137.1"/>
    </source>
</evidence>
<evidence type="ECO:0000313" key="2">
    <source>
        <dbReference type="Proteomes" id="UP001148662"/>
    </source>
</evidence>
<name>A0ACC1SLB4_9APHY</name>
<sequence>MSGPVETQAVAAATASEASSVLGGKQGTSITEVLIPKSEPIPQTNQAEEPQNALTKEFTEEEWVALKDFRSKLPEIFRAVYTPDDPEAELKPVTIWGVILDPKNPASDARVSVFLMKFLRARELRIEDAQVMLTATLKWRHEMNIDAIMKEDFPEKIFSGVGRIFGKDKGGRPVVYNIYGGEQDVSAVFGDVKRFIRWRVQLMEKSIELLNFETLDQMVQVHDYEGVSMFGRTANQKAAASEATAIFQNHYPEFLFKKLFINVPAFLTWMFWIFKPIISAKTYAKMSVVGTGQPVIAEAMLPLIDAQELPKRYGGEAEGF</sequence>
<keyword evidence="2" id="KW-1185">Reference proteome</keyword>
<reference evidence="1" key="1">
    <citation type="submission" date="2022-07" db="EMBL/GenBank/DDBJ databases">
        <title>Genome Sequence of Phlebia brevispora.</title>
        <authorList>
            <person name="Buettner E."/>
        </authorList>
    </citation>
    <scope>NUCLEOTIDE SEQUENCE</scope>
    <source>
        <strain evidence="1">MPL23</strain>
    </source>
</reference>
<dbReference type="EMBL" id="JANHOG010001174">
    <property type="protein sequence ID" value="KAJ3542137.1"/>
    <property type="molecule type" value="Genomic_DNA"/>
</dbReference>
<comment type="caution">
    <text evidence="1">The sequence shown here is derived from an EMBL/GenBank/DDBJ whole genome shotgun (WGS) entry which is preliminary data.</text>
</comment>
<dbReference type="Proteomes" id="UP001148662">
    <property type="component" value="Unassembled WGS sequence"/>
</dbReference>
<organism evidence="1 2">
    <name type="scientific">Phlebia brevispora</name>
    <dbReference type="NCBI Taxonomy" id="194682"/>
    <lineage>
        <taxon>Eukaryota</taxon>
        <taxon>Fungi</taxon>
        <taxon>Dikarya</taxon>
        <taxon>Basidiomycota</taxon>
        <taxon>Agaricomycotina</taxon>
        <taxon>Agaricomycetes</taxon>
        <taxon>Polyporales</taxon>
        <taxon>Meruliaceae</taxon>
        <taxon>Phlebia</taxon>
    </lineage>
</organism>
<proteinExistence type="predicted"/>